<dbReference type="EMBL" id="CP136137">
    <property type="protein sequence ID" value="WYY07654.1"/>
    <property type="molecule type" value="Genomic_DNA"/>
</dbReference>
<keyword evidence="12" id="KW-0121">Carboxypeptidase</keyword>
<dbReference type="InterPro" id="IPR001967">
    <property type="entry name" value="Peptidase_S11_N"/>
</dbReference>
<dbReference type="Proteomes" id="UP001479933">
    <property type="component" value="Chromosome"/>
</dbReference>
<reference evidence="12 13" key="1">
    <citation type="journal article" date="2023" name="Virus Evol.">
        <title>Computational host range prediction-The good, the bad, and the ugly.</title>
        <authorList>
            <person name="Howell A.A."/>
            <person name="Versoza C.J."/>
            <person name="Pfeifer S.P."/>
        </authorList>
    </citation>
    <scope>NUCLEOTIDE SEQUENCE [LARGE SCALE GENOMIC DNA]</scope>
    <source>
        <strain evidence="12 13">1610/1b</strain>
    </source>
</reference>
<dbReference type="InterPro" id="IPR012338">
    <property type="entry name" value="Beta-lactam/transpept-like"/>
</dbReference>
<keyword evidence="9" id="KW-0472">Membrane</keyword>
<keyword evidence="13" id="KW-1185">Reference proteome</keyword>
<evidence type="ECO:0000256" key="3">
    <source>
        <dbReference type="ARBA" id="ARBA00022801"/>
    </source>
</evidence>
<name>A0ABZ2U1S3_9ACTN</name>
<feature type="domain" description="Peptidase S11 D-alanyl-D-alanine carboxypeptidase A N-terminal" evidence="11">
    <location>
        <begin position="104"/>
        <end position="333"/>
    </location>
</feature>
<keyword evidence="9" id="KW-0812">Transmembrane</keyword>
<evidence type="ECO:0000256" key="5">
    <source>
        <dbReference type="ARBA" id="ARBA00022984"/>
    </source>
</evidence>
<keyword evidence="4" id="KW-0133">Cell shape</keyword>
<dbReference type="PANTHER" id="PTHR21581:SF33">
    <property type="entry name" value="D-ALANYL-D-ALANINE CARBOXYPEPTIDASE DACB"/>
    <property type="match status" value="1"/>
</dbReference>
<dbReference type="SUPFAM" id="SSF56601">
    <property type="entry name" value="beta-lactamase/transpeptidase-like"/>
    <property type="match status" value="1"/>
</dbReference>
<dbReference type="PRINTS" id="PR00725">
    <property type="entry name" value="DADACBPTASE1"/>
</dbReference>
<evidence type="ECO:0000256" key="8">
    <source>
        <dbReference type="SAM" id="MobiDB-lite"/>
    </source>
</evidence>
<proteinExistence type="inferred from homology"/>
<keyword evidence="9" id="KW-1133">Transmembrane helix</keyword>
<evidence type="ECO:0000256" key="6">
    <source>
        <dbReference type="ARBA" id="ARBA00023316"/>
    </source>
</evidence>
<evidence type="ECO:0000259" key="11">
    <source>
        <dbReference type="Pfam" id="PF00768"/>
    </source>
</evidence>
<keyword evidence="12" id="KW-0645">Protease</keyword>
<dbReference type="PANTHER" id="PTHR21581">
    <property type="entry name" value="D-ALANYL-D-ALANINE CARBOXYPEPTIDASE"/>
    <property type="match status" value="1"/>
</dbReference>
<dbReference type="InterPro" id="IPR018044">
    <property type="entry name" value="Peptidase_S11"/>
</dbReference>
<keyword evidence="6" id="KW-0961">Cell wall biogenesis/degradation</keyword>
<comment type="similarity">
    <text evidence="1 7">Belongs to the peptidase S11 family.</text>
</comment>
<feature type="transmembrane region" description="Helical" evidence="9">
    <location>
        <begin position="392"/>
        <end position="414"/>
    </location>
</feature>
<evidence type="ECO:0000256" key="9">
    <source>
        <dbReference type="SAM" id="Phobius"/>
    </source>
</evidence>
<organism evidence="12 13">
    <name type="scientific">Gordonia hydrophobica</name>
    <dbReference type="NCBI Taxonomy" id="40516"/>
    <lineage>
        <taxon>Bacteria</taxon>
        <taxon>Bacillati</taxon>
        <taxon>Actinomycetota</taxon>
        <taxon>Actinomycetes</taxon>
        <taxon>Mycobacteriales</taxon>
        <taxon>Gordoniaceae</taxon>
        <taxon>Gordonia</taxon>
    </lineage>
</organism>
<evidence type="ECO:0000256" key="10">
    <source>
        <dbReference type="SAM" id="SignalP"/>
    </source>
</evidence>
<evidence type="ECO:0000256" key="7">
    <source>
        <dbReference type="RuleBase" id="RU004016"/>
    </source>
</evidence>
<evidence type="ECO:0000313" key="13">
    <source>
        <dbReference type="Proteomes" id="UP001479933"/>
    </source>
</evidence>
<evidence type="ECO:0000256" key="4">
    <source>
        <dbReference type="ARBA" id="ARBA00022960"/>
    </source>
</evidence>
<keyword evidence="5" id="KW-0573">Peptidoglycan synthesis</keyword>
<keyword evidence="2 10" id="KW-0732">Signal</keyword>
<feature type="compositionally biased region" description="Polar residues" evidence="8">
    <location>
        <begin position="38"/>
        <end position="47"/>
    </location>
</feature>
<protein>
    <submittedName>
        <fullName evidence="12">D-alanyl-D-alanine carboxypeptidase family protein</fullName>
        <ecNumber evidence="12">3.4.-.-</ecNumber>
    </submittedName>
</protein>
<dbReference type="GO" id="GO:0004180">
    <property type="term" value="F:carboxypeptidase activity"/>
    <property type="evidence" value="ECO:0007669"/>
    <property type="project" value="UniProtKB-KW"/>
</dbReference>
<evidence type="ECO:0000256" key="1">
    <source>
        <dbReference type="ARBA" id="ARBA00007164"/>
    </source>
</evidence>
<gene>
    <name evidence="12" type="ORF">RVF87_00765</name>
</gene>
<evidence type="ECO:0000256" key="2">
    <source>
        <dbReference type="ARBA" id="ARBA00022729"/>
    </source>
</evidence>
<feature type="region of interest" description="Disordered" evidence="8">
    <location>
        <begin position="38"/>
        <end position="83"/>
    </location>
</feature>
<feature type="signal peptide" evidence="10">
    <location>
        <begin position="1"/>
        <end position="28"/>
    </location>
</feature>
<dbReference type="Pfam" id="PF00768">
    <property type="entry name" value="Peptidase_S11"/>
    <property type="match status" value="1"/>
</dbReference>
<evidence type="ECO:0000313" key="12">
    <source>
        <dbReference type="EMBL" id="WYY07654.1"/>
    </source>
</evidence>
<dbReference type="EC" id="3.4.-.-" evidence="12"/>
<feature type="chain" id="PRO_5046291634" evidence="10">
    <location>
        <begin position="29"/>
        <end position="421"/>
    </location>
</feature>
<sequence length="421" mass="44533">MSRSLLVRTVALLSALALIAALAAPAAAYPGDPGVASTTAPLPTPNTDACPHRTGTPPAVDASEVVAPGETTPTSLPVPTPPVGGERLGECGVVHRPDAGPLPDRLNSAGWLIADMDSGRIIAAKDPHGRYRPASTIKVLLAIVALDELDLTDPVEATPNDWSMEGDSCGMGPGGKYTVRDLLSGLLVVSGNDCANALARLLGGYDETLAKMNHKAAEIGATDTRAASPSGLDAPGMSTSPYDLAAIFRTAMQNQTFREMIAMKTYTFPGYPKRTDVPGDEDHPAWTMGTSNSLLRDDWPGSLGGKTGYTDDALKTFVGATERDGRTIVIVQMYGLNEADNLYFAQAERMFEYGFAAPESVAVGSLEPTDRVDPETGEIHRAQTHSDDASAWSVWTVSLLGFAAACLLVAAVLWRRRRRSR</sequence>
<dbReference type="Gene3D" id="3.40.710.10">
    <property type="entry name" value="DD-peptidase/beta-lactamase superfamily"/>
    <property type="match status" value="1"/>
</dbReference>
<keyword evidence="3 12" id="KW-0378">Hydrolase</keyword>
<dbReference type="RefSeq" id="WP_066165924.1">
    <property type="nucleotide sequence ID" value="NZ_CP136137.1"/>
</dbReference>
<accession>A0ABZ2U1S3</accession>